<feature type="domain" description="Proteasome adapter and scaffold protein ECM29 HEAT-repeat" evidence="7">
    <location>
        <begin position="1262"/>
        <end position="1423"/>
    </location>
</feature>
<proteinExistence type="predicted"/>
<evidence type="ECO:0000256" key="2">
    <source>
        <dbReference type="ARBA" id="ARBA00022490"/>
    </source>
</evidence>
<dbReference type="InParanoid" id="K1RL00"/>
<dbReference type="Pfam" id="PF23702">
    <property type="entry name" value="ARM_ECM29"/>
    <property type="match status" value="1"/>
</dbReference>
<evidence type="ECO:0000256" key="1">
    <source>
        <dbReference type="ARBA" id="ARBA00004496"/>
    </source>
</evidence>
<keyword evidence="4 8" id="KW-0647">Proteasome</keyword>
<evidence type="ECO:0000256" key="4">
    <source>
        <dbReference type="ARBA" id="ARBA00022942"/>
    </source>
</evidence>
<accession>K1RL00</accession>
<dbReference type="Gene3D" id="1.25.10.10">
    <property type="entry name" value="Leucine-rich Repeat Variant"/>
    <property type="match status" value="5"/>
</dbReference>
<dbReference type="InterPro" id="IPR011989">
    <property type="entry name" value="ARM-like"/>
</dbReference>
<feature type="domain" description="ECM29 ARM-like repeats" evidence="6">
    <location>
        <begin position="595"/>
        <end position="788"/>
    </location>
</feature>
<dbReference type="GO" id="GO:0043248">
    <property type="term" value="P:proteasome assembly"/>
    <property type="evidence" value="ECO:0007669"/>
    <property type="project" value="InterPro"/>
</dbReference>
<dbReference type="InterPro" id="IPR024372">
    <property type="entry name" value="Ecm29_N"/>
</dbReference>
<evidence type="ECO:0000259" key="7">
    <source>
        <dbReference type="Pfam" id="PF24492"/>
    </source>
</evidence>
<dbReference type="InterPro" id="IPR055443">
    <property type="entry name" value="HEAT_ECM29"/>
</dbReference>
<dbReference type="GO" id="GO:0005737">
    <property type="term" value="C:cytoplasm"/>
    <property type="evidence" value="ECO:0007669"/>
    <property type="project" value="UniProtKB-SubCell"/>
</dbReference>
<dbReference type="GO" id="GO:0060090">
    <property type="term" value="F:molecular adaptor activity"/>
    <property type="evidence" value="ECO:0007669"/>
    <property type="project" value="InterPro"/>
</dbReference>
<dbReference type="KEGG" id="crg:105325874"/>
<evidence type="ECO:0000256" key="3">
    <source>
        <dbReference type="ARBA" id="ARBA00022737"/>
    </source>
</evidence>
<dbReference type="Pfam" id="PF24492">
    <property type="entry name" value="HEAT_ECM29"/>
    <property type="match status" value="1"/>
</dbReference>
<organism evidence="8">
    <name type="scientific">Magallana gigas</name>
    <name type="common">Pacific oyster</name>
    <name type="synonym">Crassostrea gigas</name>
    <dbReference type="NCBI Taxonomy" id="29159"/>
    <lineage>
        <taxon>Eukaryota</taxon>
        <taxon>Metazoa</taxon>
        <taxon>Spiralia</taxon>
        <taxon>Lophotrochozoa</taxon>
        <taxon>Mollusca</taxon>
        <taxon>Bivalvia</taxon>
        <taxon>Autobranchia</taxon>
        <taxon>Pteriomorphia</taxon>
        <taxon>Ostreida</taxon>
        <taxon>Ostreoidea</taxon>
        <taxon>Ostreidae</taxon>
        <taxon>Magallana</taxon>
    </lineage>
</organism>
<dbReference type="GO" id="GO:0000502">
    <property type="term" value="C:proteasome complex"/>
    <property type="evidence" value="ECO:0007669"/>
    <property type="project" value="UniProtKB-KW"/>
</dbReference>
<dbReference type="PANTHER" id="PTHR23346:SF19">
    <property type="entry name" value="PROTEASOME ADAPTER AND SCAFFOLD PROTEIN ECM29"/>
    <property type="match status" value="1"/>
</dbReference>
<dbReference type="InterPro" id="IPR016024">
    <property type="entry name" value="ARM-type_fold"/>
</dbReference>
<dbReference type="GO" id="GO:0036503">
    <property type="term" value="P:ERAD pathway"/>
    <property type="evidence" value="ECO:0007669"/>
    <property type="project" value="TreeGrafter"/>
</dbReference>
<feature type="domain" description="Proteasome component Ecm29 N-terminal" evidence="5">
    <location>
        <begin position="10"/>
        <end position="505"/>
    </location>
</feature>
<evidence type="ECO:0000259" key="6">
    <source>
        <dbReference type="Pfam" id="PF23702"/>
    </source>
</evidence>
<dbReference type="PROSITE" id="PS50077">
    <property type="entry name" value="HEAT_REPEAT"/>
    <property type="match status" value="1"/>
</dbReference>
<dbReference type="HOGENOM" id="CLU_000880_2_1_1"/>
<gene>
    <name evidence="8" type="ORF">CGI_10015062</name>
</gene>
<dbReference type="OrthoDB" id="16066at2759"/>
<dbReference type="Pfam" id="PF23731">
    <property type="entry name" value="ARM_ECM29_C"/>
    <property type="match status" value="1"/>
</dbReference>
<evidence type="ECO:0000259" key="5">
    <source>
        <dbReference type="Pfam" id="PF13001"/>
    </source>
</evidence>
<evidence type="ECO:0000313" key="8">
    <source>
        <dbReference type="EMBL" id="EKC42290.1"/>
    </source>
</evidence>
<protein>
    <submittedName>
        <fullName evidence="8">Proteasome-associated protein ECM29-like protein</fullName>
    </submittedName>
</protein>
<sequence length="1812" mass="201351">MTESDELGLVERVFLRIGSAETDDQLESCLDRFLPPVLLKLNSSEEAVRKKVMELLVHVNKRLKSRPKVLLPVEELIKQYRDPDATSIITNFSIIYIRMGFPRLAPDKQAELVPLLFRCLEGKPKAQQDSILLLMTPALGFITMPTDPEKRKNMFEVDEKTRADILNYFMDVLLLPYNVQGLLSQTSRPASAPAGNSPKPTSPPGLSEYSLRRVTGDMPLSAEALEKTKLGIIKFLGAELFPENTVICHYIIASSDTRHSVATAADFELKRIQGTVDWNDLEIVRQLFGLFQGTMDVKGQPPTKPDLKRTQACTRIRLKIFPIFLRSREAAGVFPSCVQVIFDCLYGQNTNAKLKNMAVQFVHHVCFNCPDNKFQPISSVLLSGMMKLISETKDDSRLRSLAYVAVGKIVRRAPQLVKKDIGLAQKLFDAIGQEDAESRLAVQEALSLMSSAYTDIDQSARILMEALITQNIEKDEAQARTIAVQYAKVVFPADHVPSRFILLLACGDNKEDIQVEARKALYGEKKRDKDGNEVEREDVVLPDFSKIMNYINTQVQQRTASQRLHTVGSQKLPFSPAAYEQMILYLRLCLVHGGGISCDTDSLSSMQDSSPQVARYVRPLLQADSSENAPVILYLNFNQKLLSAVGGPVSMFCLLELVAVAPDMLASKFISQLNWIKSYVFSSREDLKSYASQLLAIVTCCQPEADVLETLTDFLSKMSDKNFEVQQGSILAQGYLIGRYLRGKREGLSSAVLTVVVDSIKQLVNIIKTATELNVTLVSSACLSLGEISRNMALPLPSGEESDNEGEITKMSILNMLLKLIKSSSQNNKVKERAALTMGQMCVGDALFPFRRKVLQYLMDSIQPKQIELHLTTAEALVFAAMGVNSPAARDAWTQTESDYQKSISPGEDDVEWYMETILTKSIISANPHLRQAACIWLLTLVKKCGQHSIIQSKLSQLQSAFMSMLSENDDVTQDIASKGLGMIYEISSSQQKDSLVSELVETLTTGKSSKKEVTGDTAVFEDGAMGKTPDGGGISTYRELCSIANDLNQPDLIYKFMHLANHNAMWNSRKGAAFGFSTIAAQAGEQLQPFLSQIVPKLYRYQFDPNPRIQQAMGSIWNALVKDNKNTVDTYMKEILRDLLMNLTSTQWRVRESSCLAVNDLLRGRPLDDVVDQLPELWETCLRVRDDIKETVRNAADLACRSLSRASIKICDVNYGKMGEKATSLVLPCLLKVSTHSPVPEVRAIGLSTLLKISKNAGPLLRPHIAVLVTALLEAVSGLEPQVMNYFSLRIAGSEEAQERLDSARIAASKMSPMMETVNYCVQFVNADVLVELVPRLTDLIKSGIGIGTKAGCSSLVVSLVHHCPLDLTPHSGKLMSAFLSGLSDRNASIRKSYASALGQLVKVAKDSSVEKLIGRLRTWYLEKEEESVRSACGLTLAAISQYNPDVLKRHAALALPLAFFAMHEKEPENTDKTEKKTSVWEEVWIDATPGTEAGLRLYLEEIVSLLGETITSQSWSTKAQAAAAMSSVASTLKERLGPPHLGHLLNTLLAGLYGRTWTGKEALLQAIDTVCTYCREALQNESDKEQPTVATVVEAVMKECKKENIAYKVEAMKCIGNLLEGYKVDQFKDMWTFITPVLESKPEDEEERSKRELQVDCYFEVLGQAWPHNPTTQDEYSSKFCCLLCESIPQHVWKVQLCILKSLHKFIERYHRFDSEEAFKQSGTDRDIVVTILKSILPCIGNKKYSAIRSQALDILELLIKKTENVGVSPPSVLTVAGLFEALEELPKDLSDRGRSILQKIKVPEPMETS</sequence>
<dbReference type="Pfam" id="PF13001">
    <property type="entry name" value="ECM29_N"/>
    <property type="match status" value="1"/>
</dbReference>
<reference evidence="8" key="1">
    <citation type="journal article" date="2012" name="Nature">
        <title>The oyster genome reveals stress adaptation and complexity of shell formation.</title>
        <authorList>
            <person name="Zhang G."/>
            <person name="Fang X."/>
            <person name="Guo X."/>
            <person name="Li L."/>
            <person name="Luo R."/>
            <person name="Xu F."/>
            <person name="Yang P."/>
            <person name="Zhang L."/>
            <person name="Wang X."/>
            <person name="Qi H."/>
            <person name="Xiong Z."/>
            <person name="Que H."/>
            <person name="Xie Y."/>
            <person name="Holland P.W."/>
            <person name="Paps J."/>
            <person name="Zhu Y."/>
            <person name="Wu F."/>
            <person name="Chen Y."/>
            <person name="Wang J."/>
            <person name="Peng C."/>
            <person name="Meng J."/>
            <person name="Yang L."/>
            <person name="Liu J."/>
            <person name="Wen B."/>
            <person name="Zhang N."/>
            <person name="Huang Z."/>
            <person name="Zhu Q."/>
            <person name="Feng Y."/>
            <person name="Mount A."/>
            <person name="Hedgecock D."/>
            <person name="Xu Z."/>
            <person name="Liu Y."/>
            <person name="Domazet-Loso T."/>
            <person name="Du Y."/>
            <person name="Sun X."/>
            <person name="Zhang S."/>
            <person name="Liu B."/>
            <person name="Cheng P."/>
            <person name="Jiang X."/>
            <person name="Li J."/>
            <person name="Fan D."/>
            <person name="Wang W."/>
            <person name="Fu W."/>
            <person name="Wang T."/>
            <person name="Wang B."/>
            <person name="Zhang J."/>
            <person name="Peng Z."/>
            <person name="Li Y."/>
            <person name="Li N."/>
            <person name="Wang J."/>
            <person name="Chen M."/>
            <person name="He Y."/>
            <person name="Tan F."/>
            <person name="Song X."/>
            <person name="Zheng Q."/>
            <person name="Huang R."/>
            <person name="Yang H."/>
            <person name="Du X."/>
            <person name="Chen L."/>
            <person name="Yang M."/>
            <person name="Gaffney P.M."/>
            <person name="Wang S."/>
            <person name="Luo L."/>
            <person name="She Z."/>
            <person name="Ming Y."/>
            <person name="Huang W."/>
            <person name="Zhang S."/>
            <person name="Huang B."/>
            <person name="Zhang Y."/>
            <person name="Qu T."/>
            <person name="Ni P."/>
            <person name="Miao G."/>
            <person name="Wang J."/>
            <person name="Wang Q."/>
            <person name="Steinberg C.E."/>
            <person name="Wang H."/>
            <person name="Li N."/>
            <person name="Qian L."/>
            <person name="Zhang G."/>
            <person name="Li Y."/>
            <person name="Yang H."/>
            <person name="Liu X."/>
            <person name="Wang J."/>
            <person name="Yin Y."/>
            <person name="Wang J."/>
        </authorList>
    </citation>
    <scope>NUCLEOTIDE SEQUENCE [LARGE SCALE GENOMIC DNA]</scope>
    <source>
        <strain evidence="8">05x7-T-G4-1.051#20</strain>
    </source>
</reference>
<keyword evidence="2" id="KW-0963">Cytoplasm</keyword>
<dbReference type="FunCoup" id="K1RL00">
    <property type="interactions" value="1742"/>
</dbReference>
<dbReference type="InterPro" id="IPR055444">
    <property type="entry name" value="ARM_ECM29"/>
</dbReference>
<dbReference type="PANTHER" id="PTHR23346">
    <property type="entry name" value="TRANSLATIONAL ACTIVATOR GCN1-RELATED"/>
    <property type="match status" value="1"/>
</dbReference>
<dbReference type="SUPFAM" id="SSF48371">
    <property type="entry name" value="ARM repeat"/>
    <property type="match status" value="2"/>
</dbReference>
<comment type="subcellular location">
    <subcellularLocation>
        <location evidence="1">Cytoplasm</location>
    </subcellularLocation>
</comment>
<dbReference type="InterPro" id="IPR021133">
    <property type="entry name" value="HEAT_type_2"/>
</dbReference>
<dbReference type="GO" id="GO:0005634">
    <property type="term" value="C:nucleus"/>
    <property type="evidence" value="ECO:0007669"/>
    <property type="project" value="TreeGrafter"/>
</dbReference>
<dbReference type="EMBL" id="JH816112">
    <property type="protein sequence ID" value="EKC42290.1"/>
    <property type="molecule type" value="Genomic_DNA"/>
</dbReference>
<name>K1RL00_MAGGI</name>
<keyword evidence="3" id="KW-0677">Repeat</keyword>